<feature type="coiled-coil region" evidence="2">
    <location>
        <begin position="404"/>
        <end position="504"/>
    </location>
</feature>
<sequence>SQTAEKVGGGDNDGVRSSIEEEGTCLQFSAPDKNRGVILIFKGIIESIPEVYVLLNVMRILGLLVQGVVAAKAIRLNLSSYSSLSPCQTSVNQKQKTIVTFLTSCRKGKRRSLLTVKSVLNNTIPSFKDNGTAEEHSKILLDKLFARTHEHTNENLVYPPDEALSYSSLGGLAALMALLKREEDLQDAERKVLSEKKKLNQAKGTKRERVILQASLKHKILQEKLKPANVELASQAREIEELKHKLRERDEELVVMQASLTFKERELDRMRVEISIKTKEVSVASFEFENKSQLLSQAKEIVERQEDEIEALQRALKEKEKEIEIATAKKRLEQEKLRETEANLKKQTEEWLVAQEEVSKLQEETGKRLGEANETMEDFKRVRKLLTDVRFELVSSREALLSSREQMGEKEVLLEKQLEELKEQRRSVLSYMKSLRDARGEVESERVKLRVAEAKNFTLERETSLQKELLEDLREELKKEKSLLEEAMRDVSTIQDELDKKTNEFQVSCPSSTSCLTGKNHQLVCFLLTLKKKKSPSVLLSSFSAFSVLSLLLFYHVMVLLMNLSEESRYLAHRGHR</sequence>
<keyword evidence="3" id="KW-0472">Membrane</keyword>
<keyword evidence="3" id="KW-0812">Transmembrane</keyword>
<name>A0ABQ8BYN4_BRANA</name>
<evidence type="ECO:0000256" key="3">
    <source>
        <dbReference type="SAM" id="Phobius"/>
    </source>
</evidence>
<evidence type="ECO:0000313" key="5">
    <source>
        <dbReference type="Proteomes" id="UP000824890"/>
    </source>
</evidence>
<keyword evidence="5" id="KW-1185">Reference proteome</keyword>
<organism evidence="4 5">
    <name type="scientific">Brassica napus</name>
    <name type="common">Rape</name>
    <dbReference type="NCBI Taxonomy" id="3708"/>
    <lineage>
        <taxon>Eukaryota</taxon>
        <taxon>Viridiplantae</taxon>
        <taxon>Streptophyta</taxon>
        <taxon>Embryophyta</taxon>
        <taxon>Tracheophyta</taxon>
        <taxon>Spermatophyta</taxon>
        <taxon>Magnoliopsida</taxon>
        <taxon>eudicotyledons</taxon>
        <taxon>Gunneridae</taxon>
        <taxon>Pentapetalae</taxon>
        <taxon>rosids</taxon>
        <taxon>malvids</taxon>
        <taxon>Brassicales</taxon>
        <taxon>Brassicaceae</taxon>
        <taxon>Brassiceae</taxon>
        <taxon>Brassica</taxon>
    </lineage>
</organism>
<evidence type="ECO:0000256" key="2">
    <source>
        <dbReference type="SAM" id="Coils"/>
    </source>
</evidence>
<evidence type="ECO:0000313" key="4">
    <source>
        <dbReference type="EMBL" id="KAH0909503.1"/>
    </source>
</evidence>
<dbReference type="Proteomes" id="UP000824890">
    <property type="component" value="Unassembled WGS sequence"/>
</dbReference>
<feature type="non-terminal residue" evidence="4">
    <location>
        <position position="1"/>
    </location>
</feature>
<dbReference type="EMBL" id="JAGKQM010000009">
    <property type="protein sequence ID" value="KAH0909503.1"/>
    <property type="molecule type" value="Genomic_DNA"/>
</dbReference>
<accession>A0ABQ8BYN4</accession>
<keyword evidence="3" id="KW-1133">Transmembrane helix</keyword>
<feature type="coiled-coil region" evidence="2">
    <location>
        <begin position="229"/>
        <end position="259"/>
    </location>
</feature>
<feature type="transmembrane region" description="Helical" evidence="3">
    <location>
        <begin position="538"/>
        <end position="564"/>
    </location>
</feature>
<evidence type="ECO:0000256" key="1">
    <source>
        <dbReference type="ARBA" id="ARBA00023054"/>
    </source>
</evidence>
<keyword evidence="1 2" id="KW-0175">Coiled coil</keyword>
<gene>
    <name evidence="4" type="ORF">HID58_032824</name>
</gene>
<proteinExistence type="predicted"/>
<feature type="coiled-coil region" evidence="2">
    <location>
        <begin position="288"/>
        <end position="364"/>
    </location>
</feature>
<reference evidence="4 5" key="1">
    <citation type="submission" date="2021-05" db="EMBL/GenBank/DDBJ databases">
        <title>Genome Assembly of Synthetic Allotetraploid Brassica napus Reveals Homoeologous Exchanges between Subgenomes.</title>
        <authorList>
            <person name="Davis J.T."/>
        </authorList>
    </citation>
    <scope>NUCLEOTIDE SEQUENCE [LARGE SCALE GENOMIC DNA]</scope>
    <source>
        <strain evidence="5">cv. Da-Ae</strain>
        <tissue evidence="4">Seedling</tissue>
    </source>
</reference>
<dbReference type="PANTHER" id="PTHR23160:SF19">
    <property type="entry name" value="MYOSIN HEAVY CHAIN-RELATED PROTEIN"/>
    <property type="match status" value="1"/>
</dbReference>
<protein>
    <submittedName>
        <fullName evidence="4">Uncharacterized protein</fullName>
    </submittedName>
</protein>
<feature type="coiled-coil region" evidence="2">
    <location>
        <begin position="178"/>
        <end position="205"/>
    </location>
</feature>
<dbReference type="PANTHER" id="PTHR23160">
    <property type="entry name" value="SYNAPTONEMAL COMPLEX PROTEIN-RELATED"/>
    <property type="match status" value="1"/>
</dbReference>
<comment type="caution">
    <text evidence="4">The sequence shown here is derived from an EMBL/GenBank/DDBJ whole genome shotgun (WGS) entry which is preliminary data.</text>
</comment>